<evidence type="ECO:0000256" key="1">
    <source>
        <dbReference type="ARBA" id="ARBA00010139"/>
    </source>
</evidence>
<dbReference type="OrthoDB" id="74360at2759"/>
<dbReference type="Pfam" id="PF13450">
    <property type="entry name" value="NAD_binding_8"/>
    <property type="match status" value="1"/>
</dbReference>
<keyword evidence="2" id="KW-0503">Monooxygenase</keyword>
<name>A0A8H5YEL0_9HYPO</name>
<keyword evidence="3" id="KW-1185">Reference proteome</keyword>
<comment type="similarity">
    <text evidence="1">Belongs to the FAD-binding monooxygenase family.</text>
</comment>
<dbReference type="PANTHER" id="PTHR42877:SF12">
    <property type="entry name" value="MONOOXYGENASE"/>
    <property type="match status" value="1"/>
</dbReference>
<sequence length="629" mass="70597">MANNSINGKPGSSAREEAIRYYQMVAKEQQNPSETAAYESIDPLAFEMSRVPMRTPRPLKIICCGAGISGLNLAHEVQTGGFSNCELEIFEKNSDIGGTWFENRYPGCACDIPIHNYQFTWAPFPHFPSFYTGSQDIYKYLKEVTEQHNLGQYIKLSHKIISAKWIEERKKWQIQIVQTDGRELVVSDGETKDGEQGEPFIEECDVFINASGAYNNWRWPIIPNRETYRGNMIHSASWPDVDYVTGRTVTLIGNGSSGIQILPAILDKVDKIYVMLRSKTWVTPALANRFAGENGANKIYTDEEKDNWSKDPQAYYLYRKEIENELNARFRLYLKDSQAQKLGRQVTTQQMTAKLSAKPELVNDLIPDFPVGCRRPTPGNGFLEALCSPKVEIIWGEIDTFNETGLKTASGKQVNSDTIICATGFNMGFAPRFSIIGSDGCDLREVWTKELPTAYLSVAVDKMPNYFVMMGPQSPLGHGSITGSIEKVTEYVRKLVFKLQTEAYASVVPRQAVTKAWLAHAMKWMEKTVWVESCASSFKNGSSGRTVVSLHPGSRLHYFDLLEQPRYEDFEWTSLSDDPSSMFAWLADGFTAAESSGGNDLSYYLVDAPHLKQRDRSAEGAEGAVAARK</sequence>
<protein>
    <submittedName>
        <fullName evidence="2">Steroid monooxygenase</fullName>
    </submittedName>
</protein>
<dbReference type="Gene3D" id="3.50.50.60">
    <property type="entry name" value="FAD/NAD(P)-binding domain"/>
    <property type="match status" value="3"/>
</dbReference>
<dbReference type="SUPFAM" id="SSF51905">
    <property type="entry name" value="FAD/NAD(P)-binding domain"/>
    <property type="match status" value="2"/>
</dbReference>
<reference evidence="2 3" key="1">
    <citation type="submission" date="2020-05" db="EMBL/GenBank/DDBJ databases">
        <title>Identification and distribution of gene clusters putatively required for synthesis of sphingolipid metabolism inhibitors in phylogenetically diverse species of the filamentous fungus Fusarium.</title>
        <authorList>
            <person name="Kim H.-S."/>
            <person name="Busman M."/>
            <person name="Brown D.W."/>
            <person name="Divon H."/>
            <person name="Uhlig S."/>
            <person name="Proctor R.H."/>
        </authorList>
    </citation>
    <scope>NUCLEOTIDE SEQUENCE [LARGE SCALE GENOMIC DNA]</scope>
    <source>
        <strain evidence="2 3">NRRL 66235</strain>
    </source>
</reference>
<dbReference type="AlphaFoldDB" id="A0A8H5YEL0"/>
<evidence type="ECO:0000313" key="2">
    <source>
        <dbReference type="EMBL" id="KAF5710206.1"/>
    </source>
</evidence>
<proteinExistence type="inferred from homology"/>
<comment type="caution">
    <text evidence="2">The sequence shown here is derived from an EMBL/GenBank/DDBJ whole genome shotgun (WGS) entry which is preliminary data.</text>
</comment>
<dbReference type="GO" id="GO:0004497">
    <property type="term" value="F:monooxygenase activity"/>
    <property type="evidence" value="ECO:0007669"/>
    <property type="project" value="UniProtKB-KW"/>
</dbReference>
<keyword evidence="2" id="KW-0560">Oxidoreductase</keyword>
<gene>
    <name evidence="2" type="ORF">FMUND_9628</name>
</gene>
<dbReference type="InterPro" id="IPR051209">
    <property type="entry name" value="FAD-bind_Monooxygenase_sf"/>
</dbReference>
<evidence type="ECO:0000313" key="3">
    <source>
        <dbReference type="Proteomes" id="UP000544331"/>
    </source>
</evidence>
<dbReference type="EMBL" id="JAAOAN010000343">
    <property type="protein sequence ID" value="KAF5710206.1"/>
    <property type="molecule type" value="Genomic_DNA"/>
</dbReference>
<organism evidence="2 3">
    <name type="scientific">Fusarium mundagurra</name>
    <dbReference type="NCBI Taxonomy" id="1567541"/>
    <lineage>
        <taxon>Eukaryota</taxon>
        <taxon>Fungi</taxon>
        <taxon>Dikarya</taxon>
        <taxon>Ascomycota</taxon>
        <taxon>Pezizomycotina</taxon>
        <taxon>Sordariomycetes</taxon>
        <taxon>Hypocreomycetidae</taxon>
        <taxon>Hypocreales</taxon>
        <taxon>Nectriaceae</taxon>
        <taxon>Fusarium</taxon>
        <taxon>Fusarium fujikuroi species complex</taxon>
    </lineage>
</organism>
<accession>A0A8H5YEL0</accession>
<dbReference type="Proteomes" id="UP000544331">
    <property type="component" value="Unassembled WGS sequence"/>
</dbReference>
<dbReference type="PANTHER" id="PTHR42877">
    <property type="entry name" value="L-ORNITHINE N(5)-MONOOXYGENASE-RELATED"/>
    <property type="match status" value="1"/>
</dbReference>
<dbReference type="InterPro" id="IPR036188">
    <property type="entry name" value="FAD/NAD-bd_sf"/>
</dbReference>